<dbReference type="RefSeq" id="WP_086950777.1">
    <property type="nucleotide sequence ID" value="NZ_FWFD01000007.1"/>
</dbReference>
<dbReference type="Gene3D" id="3.40.50.300">
    <property type="entry name" value="P-loop containing nucleotide triphosphate hydrolases"/>
    <property type="match status" value="3"/>
</dbReference>
<keyword evidence="4 5" id="KW-0067">ATP-binding</keyword>
<dbReference type="GO" id="GO:0016787">
    <property type="term" value="F:hydrolase activity"/>
    <property type="evidence" value="ECO:0007669"/>
    <property type="project" value="UniProtKB-UniRule"/>
</dbReference>
<sequence>MTIQALEQEQLAFTYKKLLLAQQECDVLLQKELEQGKRDLDVSGDDIRMSNDNWGDRLDSFAVIEMKNREMDQRRFSIQMAEKKLNQINRLLVSPYFGKIDILFDEDEEIEPFYIGINGFTDENHTNLIYDWRSPIAELFYNNELGDSSYEVNNNEIPVSIENRRQLVTERDELKFVFDTAVSIDDEVLLSVLEKDATSAMQDITASIQKEQNLIIRDEKYPIILVNGVAGSGKTSVIMQRIAYLLYRNRQDINENDVLILSPNESFIKYVSEVLPSLGEKNPLNLTFRGLLSQFTLEETETEEDYFNRVTQAEVTEQTEILRSHDFIKFLKEKGNEVLLTSELPVHSIKLQDEVIIDKEKILDYFKNTPKSASFLECVQGVKMHLDSLWEETIAKESLESKNQDQLQLLSEQEQRQLFGKLIPDTEEQIMRYTKKMLRKKYRSIPEKIKELDWLDTQKLMEILYQEYTGKTYQTEVENVDSEVIYLLTQHLFVEKLFVPRLKFLFIDEVQDYTPAQICFIKELFPKAKITMVGDEDQGIFNSVIDFSQIETIMESYQGEPQTYNLQKSYRSSGLITQTFNQLRGKRAEEIIPIQPLGEAPIFVSLPEIGSFKQLIETNDLTSAMIITKTIEQEKQLVNELGDDYLRSRKLTVTPVSLAKGLEFDHVILYDVSKENYQTAQDKRLLYTAVSRAMKTLMITYQNDLVDWLK</sequence>
<dbReference type="GO" id="GO:0003677">
    <property type="term" value="F:DNA binding"/>
    <property type="evidence" value="ECO:0007669"/>
    <property type="project" value="InterPro"/>
</dbReference>
<evidence type="ECO:0000313" key="8">
    <source>
        <dbReference type="Proteomes" id="UP000195918"/>
    </source>
</evidence>
<dbReference type="Proteomes" id="UP000195918">
    <property type="component" value="Unassembled WGS sequence"/>
</dbReference>
<dbReference type="InterPro" id="IPR027785">
    <property type="entry name" value="UvrD-like_helicase_C"/>
</dbReference>
<evidence type="ECO:0000256" key="2">
    <source>
        <dbReference type="ARBA" id="ARBA00022801"/>
    </source>
</evidence>
<evidence type="ECO:0000259" key="6">
    <source>
        <dbReference type="PROSITE" id="PS51198"/>
    </source>
</evidence>
<dbReference type="InterPro" id="IPR013986">
    <property type="entry name" value="DExx_box_DNA_helicase_dom_sf"/>
</dbReference>
<organism evidence="7 8">
    <name type="scientific">Vagococcus fluvialis bH819</name>
    <dbReference type="NCBI Taxonomy" id="1255619"/>
    <lineage>
        <taxon>Bacteria</taxon>
        <taxon>Bacillati</taxon>
        <taxon>Bacillota</taxon>
        <taxon>Bacilli</taxon>
        <taxon>Lactobacillales</taxon>
        <taxon>Enterococcaceae</taxon>
        <taxon>Vagococcus</taxon>
    </lineage>
</organism>
<accession>A0A1X6WLK7</accession>
<dbReference type="GO" id="GO:0000725">
    <property type="term" value="P:recombinational repair"/>
    <property type="evidence" value="ECO:0007669"/>
    <property type="project" value="TreeGrafter"/>
</dbReference>
<reference evidence="8" key="1">
    <citation type="submission" date="2017-02" db="EMBL/GenBank/DDBJ databases">
        <authorList>
            <person name="Dridi B."/>
        </authorList>
    </citation>
    <scope>NUCLEOTIDE SEQUENCE [LARGE SCALE GENOMIC DNA]</scope>
    <source>
        <strain evidence="8">bH819</strain>
    </source>
</reference>
<dbReference type="GO" id="GO:0043138">
    <property type="term" value="F:3'-5' DNA helicase activity"/>
    <property type="evidence" value="ECO:0007669"/>
    <property type="project" value="TreeGrafter"/>
</dbReference>
<name>A0A1X6WLK7_9ENTE</name>
<evidence type="ECO:0000313" key="7">
    <source>
        <dbReference type="EMBL" id="SLM85138.1"/>
    </source>
</evidence>
<dbReference type="OrthoDB" id="9787585at2"/>
<feature type="domain" description="UvrD-like helicase ATP-binding" evidence="6">
    <location>
        <begin position="207"/>
        <end position="573"/>
    </location>
</feature>
<dbReference type="GO" id="GO:0005524">
    <property type="term" value="F:ATP binding"/>
    <property type="evidence" value="ECO:0007669"/>
    <property type="project" value="UniProtKB-UniRule"/>
</dbReference>
<keyword evidence="8" id="KW-1185">Reference proteome</keyword>
<proteinExistence type="predicted"/>
<dbReference type="GO" id="GO:0005829">
    <property type="term" value="C:cytosol"/>
    <property type="evidence" value="ECO:0007669"/>
    <property type="project" value="TreeGrafter"/>
</dbReference>
<dbReference type="Gene3D" id="1.10.10.160">
    <property type="match status" value="1"/>
</dbReference>
<keyword evidence="2 5" id="KW-0378">Hydrolase</keyword>
<dbReference type="AlphaFoldDB" id="A0A1X6WLK7"/>
<evidence type="ECO:0000256" key="1">
    <source>
        <dbReference type="ARBA" id="ARBA00022741"/>
    </source>
</evidence>
<dbReference type="InterPro" id="IPR014016">
    <property type="entry name" value="UvrD-like_ATP-bd"/>
</dbReference>
<keyword evidence="1 5" id="KW-0547">Nucleotide-binding</keyword>
<gene>
    <name evidence="7" type="ORF">FM121_03505</name>
</gene>
<protein>
    <recommendedName>
        <fullName evidence="6">UvrD-like helicase ATP-binding domain-containing protein</fullName>
    </recommendedName>
</protein>
<dbReference type="PROSITE" id="PS51198">
    <property type="entry name" value="UVRD_HELICASE_ATP_BIND"/>
    <property type="match status" value="1"/>
</dbReference>
<evidence type="ECO:0000256" key="4">
    <source>
        <dbReference type="ARBA" id="ARBA00022840"/>
    </source>
</evidence>
<dbReference type="EMBL" id="FWFD01000007">
    <property type="protein sequence ID" value="SLM85138.1"/>
    <property type="molecule type" value="Genomic_DNA"/>
</dbReference>
<dbReference type="InterPro" id="IPR000212">
    <property type="entry name" value="DNA_helicase_UvrD/REP"/>
</dbReference>
<dbReference type="Pfam" id="PF00580">
    <property type="entry name" value="UvrD-helicase"/>
    <property type="match status" value="1"/>
</dbReference>
<dbReference type="PANTHER" id="PTHR11070:SF17">
    <property type="entry name" value="DNA HELICASE IV"/>
    <property type="match status" value="1"/>
</dbReference>
<evidence type="ECO:0000256" key="5">
    <source>
        <dbReference type="PROSITE-ProRule" id="PRU00560"/>
    </source>
</evidence>
<dbReference type="InterPro" id="IPR027417">
    <property type="entry name" value="P-loop_NTPase"/>
</dbReference>
<feature type="binding site" evidence="5">
    <location>
        <begin position="228"/>
        <end position="235"/>
    </location>
    <ligand>
        <name>ATP</name>
        <dbReference type="ChEBI" id="CHEBI:30616"/>
    </ligand>
</feature>
<dbReference type="Pfam" id="PF13538">
    <property type="entry name" value="UvrD_C_2"/>
    <property type="match status" value="1"/>
</dbReference>
<evidence type="ECO:0000256" key="3">
    <source>
        <dbReference type="ARBA" id="ARBA00022806"/>
    </source>
</evidence>
<dbReference type="PANTHER" id="PTHR11070">
    <property type="entry name" value="UVRD / RECB / PCRA DNA HELICASE FAMILY MEMBER"/>
    <property type="match status" value="1"/>
</dbReference>
<dbReference type="SUPFAM" id="SSF52540">
    <property type="entry name" value="P-loop containing nucleoside triphosphate hydrolases"/>
    <property type="match status" value="1"/>
</dbReference>
<keyword evidence="3 5" id="KW-0347">Helicase</keyword>